<evidence type="ECO:0000313" key="9">
    <source>
        <dbReference type="EnsemblMetazoa" id="AMEM003818-PA"/>
    </source>
</evidence>
<evidence type="ECO:0000256" key="4">
    <source>
        <dbReference type="ARBA" id="ARBA00022475"/>
    </source>
</evidence>
<keyword evidence="6" id="KW-1133">Transmembrane helix</keyword>
<dbReference type="GO" id="GO:0005886">
    <property type="term" value="C:plasma membrane"/>
    <property type="evidence" value="ECO:0007669"/>
    <property type="project" value="UniProtKB-SubCell"/>
</dbReference>
<evidence type="ECO:0008006" key="11">
    <source>
        <dbReference type="Google" id="ProtNLM"/>
    </source>
</evidence>
<reference evidence="9" key="1">
    <citation type="submission" date="2020-05" db="UniProtKB">
        <authorList>
            <consortium name="EnsemblMetazoa"/>
        </authorList>
    </citation>
    <scope>IDENTIFICATION</scope>
    <source>
        <strain evidence="9">MAF</strain>
    </source>
</reference>
<dbReference type="PANTHER" id="PTHR11923">
    <property type="entry name" value="SCAVENGER RECEPTOR CLASS B TYPE-1 SR-B1"/>
    <property type="match status" value="1"/>
</dbReference>
<comment type="function">
    <text evidence="1">Plays an olfactory role that is not restricted to pheromone sensitivity.</text>
</comment>
<name>A0A182UUD6_ANOME</name>
<keyword evidence="8" id="KW-0325">Glycoprotein</keyword>
<dbReference type="VEuPathDB" id="VectorBase:AMEM003818"/>
<keyword evidence="4" id="KW-1003">Cell membrane</keyword>
<evidence type="ECO:0000256" key="6">
    <source>
        <dbReference type="ARBA" id="ARBA00022989"/>
    </source>
</evidence>
<dbReference type="PRINTS" id="PR01609">
    <property type="entry name" value="CD36FAMILY"/>
</dbReference>
<comment type="subcellular location">
    <subcellularLocation>
        <location evidence="2">Cell membrane</location>
    </subcellularLocation>
</comment>
<evidence type="ECO:0000256" key="7">
    <source>
        <dbReference type="ARBA" id="ARBA00023136"/>
    </source>
</evidence>
<dbReference type="Proteomes" id="UP000075903">
    <property type="component" value="Unassembled WGS sequence"/>
</dbReference>
<evidence type="ECO:0000256" key="8">
    <source>
        <dbReference type="ARBA" id="ARBA00023180"/>
    </source>
</evidence>
<evidence type="ECO:0000256" key="3">
    <source>
        <dbReference type="ARBA" id="ARBA00010532"/>
    </source>
</evidence>
<organism evidence="9 10">
    <name type="scientific">Anopheles merus</name>
    <name type="common">Mosquito</name>
    <dbReference type="NCBI Taxonomy" id="30066"/>
    <lineage>
        <taxon>Eukaryota</taxon>
        <taxon>Metazoa</taxon>
        <taxon>Ecdysozoa</taxon>
        <taxon>Arthropoda</taxon>
        <taxon>Hexapoda</taxon>
        <taxon>Insecta</taxon>
        <taxon>Pterygota</taxon>
        <taxon>Neoptera</taxon>
        <taxon>Endopterygota</taxon>
        <taxon>Diptera</taxon>
        <taxon>Nematocera</taxon>
        <taxon>Culicoidea</taxon>
        <taxon>Culicidae</taxon>
        <taxon>Anophelinae</taxon>
        <taxon>Anopheles</taxon>
    </lineage>
</organism>
<dbReference type="GO" id="GO:0005044">
    <property type="term" value="F:scavenger receptor activity"/>
    <property type="evidence" value="ECO:0007669"/>
    <property type="project" value="TreeGrafter"/>
</dbReference>
<evidence type="ECO:0000256" key="1">
    <source>
        <dbReference type="ARBA" id="ARBA00003156"/>
    </source>
</evidence>
<sequence>MYEGSYLNRLWKKPPLEVFISIYVFNVTNPVAFMRGEERLRVQEIGPYVYQEFLEHRNSTFNQNGTLSFVPVRRQVFVPERSVGDPKQDRIMIPNIALLVAAALKPLGMSPILNITTHDLLWGYDDPLKSSRQS</sequence>
<dbReference type="VEuPathDB" id="VectorBase:AMEM21_014504"/>
<accession>A0A182UUD6</accession>
<dbReference type="Pfam" id="PF01130">
    <property type="entry name" value="CD36"/>
    <property type="match status" value="1"/>
</dbReference>
<keyword evidence="5" id="KW-0812">Transmembrane</keyword>
<dbReference type="GO" id="GO:0005737">
    <property type="term" value="C:cytoplasm"/>
    <property type="evidence" value="ECO:0007669"/>
    <property type="project" value="TreeGrafter"/>
</dbReference>
<dbReference type="InterPro" id="IPR002159">
    <property type="entry name" value="CD36_fam"/>
</dbReference>
<proteinExistence type="inferred from homology"/>
<evidence type="ECO:0000256" key="2">
    <source>
        <dbReference type="ARBA" id="ARBA00004236"/>
    </source>
</evidence>
<dbReference type="EnsemblMetazoa" id="AMEM003818-RA">
    <property type="protein sequence ID" value="AMEM003818-PA"/>
    <property type="gene ID" value="AMEM003818"/>
</dbReference>
<keyword evidence="7" id="KW-0472">Membrane</keyword>
<dbReference type="AlphaFoldDB" id="A0A182UUD6"/>
<protein>
    <recommendedName>
        <fullName evidence="11">Scavenger receptor class B member 1</fullName>
    </recommendedName>
</protein>
<evidence type="ECO:0000313" key="10">
    <source>
        <dbReference type="Proteomes" id="UP000075903"/>
    </source>
</evidence>
<comment type="similarity">
    <text evidence="3">Belongs to the CD36 family.</text>
</comment>
<evidence type="ECO:0000256" key="5">
    <source>
        <dbReference type="ARBA" id="ARBA00022692"/>
    </source>
</evidence>
<dbReference type="STRING" id="30066.A0A182UUD6"/>
<dbReference type="PANTHER" id="PTHR11923:SF104">
    <property type="entry name" value="FI07620P"/>
    <property type="match status" value="1"/>
</dbReference>
<keyword evidence="10" id="KW-1185">Reference proteome</keyword>